<dbReference type="RefSeq" id="WP_041336255.1">
    <property type="nucleotide sequence ID" value="NZ_JBHFLD010000023.1"/>
</dbReference>
<gene>
    <name evidence="1" type="ORF">ACE05E_15305</name>
</gene>
<proteinExistence type="predicted"/>
<organism evidence="1 2">
    <name type="scientific">Marinobacter shengliensis</name>
    <dbReference type="NCBI Taxonomy" id="1389223"/>
    <lineage>
        <taxon>Bacteria</taxon>
        <taxon>Pseudomonadati</taxon>
        <taxon>Pseudomonadota</taxon>
        <taxon>Gammaproteobacteria</taxon>
        <taxon>Pseudomonadales</taxon>
        <taxon>Marinobacteraceae</taxon>
        <taxon>Marinobacter</taxon>
    </lineage>
</organism>
<dbReference type="EMBL" id="JBHFLD010000023">
    <property type="protein sequence ID" value="MFB2716847.1"/>
    <property type="molecule type" value="Genomic_DNA"/>
</dbReference>
<sequence>MEIASVSKRNGKFVEEGYAAVFISEAERVISIISGEFEPETMMINGGVFGLNDKAPVSGATVDVGFIESGSTFTTSTDNDGLFSIGDLTEAGL</sequence>
<reference evidence="1 2" key="1">
    <citation type="submission" date="2024-09" db="EMBL/GenBank/DDBJ databases">
        <title>Draft genome sequences of 6 high pH adapted Marinobacter shengliensis sp. isolated from Mariana forearc serpentinite mud volcanoes.</title>
        <authorList>
            <person name="Elkassas S."/>
            <person name="Serres M."/>
            <person name="Michael N."/>
            <person name="Amina P."/>
            <person name="Teodora Z."/>
            <person name="Julie H."/>
        </authorList>
    </citation>
    <scope>NUCLEOTIDE SEQUENCE [LARGE SCALE GENOMIC DNA]</scope>
    <source>
        <strain evidence="1 2">EB4</strain>
    </source>
</reference>
<accession>A0ABV4W9U3</accession>
<comment type="caution">
    <text evidence="1">The sequence shown here is derived from an EMBL/GenBank/DDBJ whole genome shotgun (WGS) entry which is preliminary data.</text>
</comment>
<dbReference type="SUPFAM" id="SSF49452">
    <property type="entry name" value="Starch-binding domain-like"/>
    <property type="match status" value="1"/>
</dbReference>
<evidence type="ECO:0000313" key="2">
    <source>
        <dbReference type="Proteomes" id="UP001576762"/>
    </source>
</evidence>
<dbReference type="Proteomes" id="UP001576762">
    <property type="component" value="Unassembled WGS sequence"/>
</dbReference>
<protein>
    <submittedName>
        <fullName evidence="1">Carboxypeptidase-like regulatory domain-containing protein</fullName>
    </submittedName>
</protein>
<dbReference type="InterPro" id="IPR013784">
    <property type="entry name" value="Carb-bd-like_fold"/>
</dbReference>
<keyword evidence="2" id="KW-1185">Reference proteome</keyword>
<evidence type="ECO:0000313" key="1">
    <source>
        <dbReference type="EMBL" id="MFB2716847.1"/>
    </source>
</evidence>
<name>A0ABV4W9U3_9GAMM</name>